<feature type="signal peptide" evidence="1">
    <location>
        <begin position="1"/>
        <end position="15"/>
    </location>
</feature>
<keyword evidence="3" id="KW-1185">Reference proteome</keyword>
<dbReference type="InterPro" id="IPR024409">
    <property type="entry name" value="DUF3833"/>
</dbReference>
<dbReference type="Proteomes" id="UP000074310">
    <property type="component" value="Unassembled WGS sequence"/>
</dbReference>
<comment type="caution">
    <text evidence="2">The sequence shown here is derived from an EMBL/GenBank/DDBJ whole genome shotgun (WGS) entry which is preliminary data.</text>
</comment>
<reference evidence="2 3" key="1">
    <citation type="journal article" date="2016" name="Front. Microbiol.">
        <title>Genomic Resource of Rice Seed Associated Bacteria.</title>
        <authorList>
            <person name="Midha S."/>
            <person name="Bansal K."/>
            <person name="Sharma S."/>
            <person name="Kumar N."/>
            <person name="Patil P.P."/>
            <person name="Chaudhry V."/>
            <person name="Patil P.B."/>
        </authorList>
    </citation>
    <scope>NUCLEOTIDE SEQUENCE [LARGE SCALE GENOMIC DNA]</scope>
    <source>
        <strain evidence="2 3">NS334</strain>
    </source>
</reference>
<proteinExistence type="predicted"/>
<organism evidence="2 3">
    <name type="scientific">Sphingomonas endophytica</name>
    <dbReference type="NCBI Taxonomy" id="869719"/>
    <lineage>
        <taxon>Bacteria</taxon>
        <taxon>Pseudomonadati</taxon>
        <taxon>Pseudomonadota</taxon>
        <taxon>Alphaproteobacteria</taxon>
        <taxon>Sphingomonadales</taxon>
        <taxon>Sphingomonadaceae</taxon>
        <taxon>Sphingomonas</taxon>
    </lineage>
</organism>
<accession>A0A147I394</accession>
<dbReference type="OrthoDB" id="7391154at2"/>
<dbReference type="RefSeq" id="WP_058755620.1">
    <property type="nucleotide sequence ID" value="NZ_LDTB01000026.1"/>
</dbReference>
<evidence type="ECO:0000313" key="2">
    <source>
        <dbReference type="EMBL" id="KTT72458.1"/>
    </source>
</evidence>
<dbReference type="Pfam" id="PF12915">
    <property type="entry name" value="DUF3833"/>
    <property type="match status" value="1"/>
</dbReference>
<dbReference type="PATRIC" id="fig|869719.3.peg.1477"/>
<dbReference type="AlphaFoldDB" id="A0A147I394"/>
<feature type="chain" id="PRO_5013108227" description="DUF3833 domain-containing protein" evidence="1">
    <location>
        <begin position="16"/>
        <end position="152"/>
    </location>
</feature>
<gene>
    <name evidence="2" type="ORF">NS334_08930</name>
</gene>
<dbReference type="EMBL" id="LDTB01000026">
    <property type="protein sequence ID" value="KTT72458.1"/>
    <property type="molecule type" value="Genomic_DNA"/>
</dbReference>
<evidence type="ECO:0000256" key="1">
    <source>
        <dbReference type="SAM" id="SignalP"/>
    </source>
</evidence>
<sequence length="152" mass="16783">MFVALLLAAATPSPAFDPLTFFAGETRGTGRLKVLFRARVPVTVRGTGRREGQDVLVLDQSVVEGDKPPRTRRWHLRRIAPGRYSGTLTDARGPVTGEIKGQHLLLGFTTRDGFRIRQVLTPAPDGRSLDNRLTVSRFGIVVARLTERIVKP</sequence>
<evidence type="ECO:0008006" key="4">
    <source>
        <dbReference type="Google" id="ProtNLM"/>
    </source>
</evidence>
<name>A0A147I394_9SPHN</name>
<keyword evidence="1" id="KW-0732">Signal</keyword>
<protein>
    <recommendedName>
        <fullName evidence="4">DUF3833 domain-containing protein</fullName>
    </recommendedName>
</protein>
<evidence type="ECO:0000313" key="3">
    <source>
        <dbReference type="Proteomes" id="UP000074310"/>
    </source>
</evidence>